<dbReference type="GO" id="GO:0046081">
    <property type="term" value="P:dUTP catabolic process"/>
    <property type="evidence" value="ECO:0007669"/>
    <property type="project" value="InterPro"/>
</dbReference>
<feature type="domain" description="dUTPase-like" evidence="6">
    <location>
        <begin position="22"/>
        <end position="155"/>
    </location>
</feature>
<reference evidence="7 8" key="1">
    <citation type="submission" date="2023-08" db="EMBL/GenBank/DDBJ databases">
        <title>Pathogen: clinical or host-associated sample.</title>
        <authorList>
            <person name="Hergert J."/>
            <person name="Casey R."/>
            <person name="Wagner J."/>
            <person name="Young E.L."/>
            <person name="Oakeson K.F."/>
        </authorList>
    </citation>
    <scope>NUCLEOTIDE SEQUENCE [LARGE SCALE GENOMIC DNA]</scope>
    <source>
        <strain evidence="7 8">1760953</strain>
    </source>
</reference>
<feature type="binding site" evidence="5">
    <location>
        <begin position="93"/>
        <end position="95"/>
    </location>
    <ligand>
        <name>substrate</name>
    </ligand>
</feature>
<evidence type="ECO:0000256" key="1">
    <source>
        <dbReference type="ARBA" id="ARBA00006581"/>
    </source>
</evidence>
<feature type="binding site" evidence="5">
    <location>
        <position position="89"/>
    </location>
    <ligand>
        <name>substrate</name>
    </ligand>
</feature>
<evidence type="ECO:0000256" key="5">
    <source>
        <dbReference type="HAMAP-Rule" id="MF_00116"/>
    </source>
</evidence>
<comment type="catalytic activity">
    <reaction evidence="4 5">
        <text>dUTP + H2O = dUMP + diphosphate + H(+)</text>
        <dbReference type="Rhea" id="RHEA:10248"/>
        <dbReference type="ChEBI" id="CHEBI:15377"/>
        <dbReference type="ChEBI" id="CHEBI:15378"/>
        <dbReference type="ChEBI" id="CHEBI:33019"/>
        <dbReference type="ChEBI" id="CHEBI:61555"/>
        <dbReference type="ChEBI" id="CHEBI:246422"/>
        <dbReference type="EC" id="3.6.1.23"/>
    </reaction>
</comment>
<keyword evidence="3 5" id="KW-0546">Nucleotide metabolism</keyword>
<dbReference type="PANTHER" id="PTHR11241">
    <property type="entry name" value="DEOXYURIDINE 5'-TRIPHOSPHATE NUCLEOTIDOHYDROLASE"/>
    <property type="match status" value="1"/>
</dbReference>
<comment type="function">
    <text evidence="5">This enzyme is involved in nucleotide metabolism: it produces dUMP, the immediate precursor of thymidine nucleotides and it decreases the intracellular concentration of dUTP so that uracil cannot be incorporated into DNA.</text>
</comment>
<dbReference type="NCBIfam" id="TIGR00576">
    <property type="entry name" value="dut"/>
    <property type="match status" value="1"/>
</dbReference>
<keyword evidence="5" id="KW-0460">Magnesium</keyword>
<dbReference type="CDD" id="cd07557">
    <property type="entry name" value="trimeric_dUTPase"/>
    <property type="match status" value="1"/>
</dbReference>
<organism evidence="7 8">
    <name type="scientific">Shinella sumterensis</name>
    <dbReference type="NCBI Taxonomy" id="1967501"/>
    <lineage>
        <taxon>Bacteria</taxon>
        <taxon>Pseudomonadati</taxon>
        <taxon>Pseudomonadota</taxon>
        <taxon>Alphaproteobacteria</taxon>
        <taxon>Hyphomicrobiales</taxon>
        <taxon>Rhizobiaceae</taxon>
        <taxon>Shinella</taxon>
    </lineage>
</organism>
<dbReference type="InterPro" id="IPR033704">
    <property type="entry name" value="dUTPase_trimeric"/>
</dbReference>
<sequence>MNAHAPAKPTLSLVRLPNGADIELPAYETTGAAGMDLRAAVDADAPLMLAPGKRALVPTGFIFEIPHGYEAQIRPRSGLAFKYGVTCLNTPGTIDSDYRGEVKVLLVNLGEEAFTIERGMRIAQMIIAPVTQVAVREAVEASETARGAGGFGSTGVR</sequence>
<dbReference type="PANTHER" id="PTHR11241:SF0">
    <property type="entry name" value="DEOXYURIDINE 5'-TRIPHOSPHATE NUCLEOTIDOHYDROLASE"/>
    <property type="match status" value="1"/>
</dbReference>
<dbReference type="SUPFAM" id="SSF51283">
    <property type="entry name" value="dUTPase-like"/>
    <property type="match status" value="1"/>
</dbReference>
<evidence type="ECO:0000256" key="3">
    <source>
        <dbReference type="ARBA" id="ARBA00023080"/>
    </source>
</evidence>
<comment type="caution">
    <text evidence="5">Lacks conserved residue(s) required for the propagation of feature annotation.</text>
</comment>
<evidence type="ECO:0000313" key="8">
    <source>
        <dbReference type="Proteomes" id="UP001234585"/>
    </source>
</evidence>
<accession>A0AA50H6B9</accession>
<dbReference type="RefSeq" id="WP_306037013.1">
    <property type="nucleotide sequence ID" value="NZ_CP132302.1"/>
</dbReference>
<evidence type="ECO:0000313" key="7">
    <source>
        <dbReference type="EMBL" id="WLR96797.1"/>
    </source>
</evidence>
<keyword evidence="8" id="KW-1185">Reference proteome</keyword>
<dbReference type="InterPro" id="IPR008181">
    <property type="entry name" value="dUTPase"/>
</dbReference>
<proteinExistence type="inferred from homology"/>
<dbReference type="InterPro" id="IPR029054">
    <property type="entry name" value="dUTPase-like"/>
</dbReference>
<dbReference type="InterPro" id="IPR036157">
    <property type="entry name" value="dUTPase-like_sf"/>
</dbReference>
<dbReference type="Pfam" id="PF00692">
    <property type="entry name" value="dUTPase"/>
    <property type="match status" value="1"/>
</dbReference>
<keyword evidence="5" id="KW-0479">Metal-binding</keyword>
<evidence type="ECO:0000256" key="4">
    <source>
        <dbReference type="ARBA" id="ARBA00047686"/>
    </source>
</evidence>
<comment type="cofactor">
    <cofactor evidence="5">
        <name>Mg(2+)</name>
        <dbReference type="ChEBI" id="CHEBI:18420"/>
    </cofactor>
</comment>
<keyword evidence="2 5" id="KW-0378">Hydrolase</keyword>
<evidence type="ECO:0000259" key="6">
    <source>
        <dbReference type="Pfam" id="PF00692"/>
    </source>
</evidence>
<dbReference type="AlphaFoldDB" id="A0AA50H6B9"/>
<dbReference type="EMBL" id="CP132302">
    <property type="protein sequence ID" value="WLR96797.1"/>
    <property type="molecule type" value="Genomic_DNA"/>
</dbReference>
<dbReference type="EC" id="3.6.1.23" evidence="5"/>
<name>A0AA50H6B9_9HYPH</name>
<comment type="pathway">
    <text evidence="5">Pyrimidine metabolism; dUMP biosynthesis; dUMP from dCTP (dUTP route): step 2/2.</text>
</comment>
<dbReference type="HAMAP" id="MF_00116">
    <property type="entry name" value="dUTPase_bact"/>
    <property type="match status" value="1"/>
</dbReference>
<dbReference type="GO" id="GO:0004170">
    <property type="term" value="F:dUTP diphosphatase activity"/>
    <property type="evidence" value="ECO:0007669"/>
    <property type="project" value="UniProtKB-UniRule"/>
</dbReference>
<feature type="binding site" evidence="5">
    <location>
        <begin position="76"/>
        <end position="78"/>
    </location>
    <ligand>
        <name>substrate</name>
    </ligand>
</feature>
<dbReference type="GO" id="GO:0006226">
    <property type="term" value="P:dUMP biosynthetic process"/>
    <property type="evidence" value="ECO:0007669"/>
    <property type="project" value="UniProtKB-UniRule"/>
</dbReference>
<gene>
    <name evidence="5 7" type="primary">dut</name>
    <name evidence="7" type="ORF">Q9313_13965</name>
</gene>
<protein>
    <recommendedName>
        <fullName evidence="5">Deoxyuridine 5'-triphosphate nucleotidohydrolase</fullName>
        <shortName evidence="5">dUTPase</shortName>
        <ecNumber evidence="5">3.6.1.23</ecNumber>
    </recommendedName>
    <alternativeName>
        <fullName evidence="5">dUTP pyrophosphatase</fullName>
    </alternativeName>
</protein>
<comment type="similarity">
    <text evidence="1 5">Belongs to the dUTPase family.</text>
</comment>
<dbReference type="Proteomes" id="UP001234585">
    <property type="component" value="Chromosome"/>
</dbReference>
<dbReference type="GO" id="GO:0000287">
    <property type="term" value="F:magnesium ion binding"/>
    <property type="evidence" value="ECO:0007669"/>
    <property type="project" value="UniProtKB-UniRule"/>
</dbReference>
<evidence type="ECO:0000256" key="2">
    <source>
        <dbReference type="ARBA" id="ARBA00022801"/>
    </source>
</evidence>
<dbReference type="Gene3D" id="2.70.40.10">
    <property type="match status" value="1"/>
</dbReference>
<dbReference type="NCBIfam" id="NF001862">
    <property type="entry name" value="PRK00601.1"/>
    <property type="match status" value="1"/>
</dbReference>